<protein>
    <submittedName>
        <fullName evidence="1">Uncharacterized protein</fullName>
    </submittedName>
</protein>
<accession>A0A6G0T1W3</accession>
<sequence>MYTMCLVITDMEVAKKIGIDGKFDSLQRSIRKMTLFDYESQNNPKNDKVMLFKVNFFNQVMNTCIITLQESTTVSHLILLTMIYKHSYYSIIELHQKIITFKRCSSNIKRDPRKVLEYICKKKMIELLPSLVTTLKILLILPKTIVIGLTTLSIEKDVSWNVRKRGPVGAIAPLRIFMFVTKLEIFYIKLVLVFSDYWTILVSNKS</sequence>
<evidence type="ECO:0000313" key="1">
    <source>
        <dbReference type="EMBL" id="KAE9524640.1"/>
    </source>
</evidence>
<organism evidence="1 2">
    <name type="scientific">Aphis glycines</name>
    <name type="common">Soybean aphid</name>
    <dbReference type="NCBI Taxonomy" id="307491"/>
    <lineage>
        <taxon>Eukaryota</taxon>
        <taxon>Metazoa</taxon>
        <taxon>Ecdysozoa</taxon>
        <taxon>Arthropoda</taxon>
        <taxon>Hexapoda</taxon>
        <taxon>Insecta</taxon>
        <taxon>Pterygota</taxon>
        <taxon>Neoptera</taxon>
        <taxon>Paraneoptera</taxon>
        <taxon>Hemiptera</taxon>
        <taxon>Sternorrhyncha</taxon>
        <taxon>Aphidomorpha</taxon>
        <taxon>Aphidoidea</taxon>
        <taxon>Aphididae</taxon>
        <taxon>Aphidini</taxon>
        <taxon>Aphis</taxon>
        <taxon>Aphis</taxon>
    </lineage>
</organism>
<evidence type="ECO:0000313" key="2">
    <source>
        <dbReference type="Proteomes" id="UP000475862"/>
    </source>
</evidence>
<dbReference type="AlphaFoldDB" id="A0A6G0T1W3"/>
<reference evidence="1 2" key="1">
    <citation type="submission" date="2019-08" db="EMBL/GenBank/DDBJ databases">
        <title>The genome of the soybean aphid Biotype 1, its phylome, world population structure and adaptation to the North American continent.</title>
        <authorList>
            <person name="Giordano R."/>
            <person name="Donthu R.K."/>
            <person name="Hernandez A.G."/>
            <person name="Wright C.L."/>
            <person name="Zimin A.V."/>
        </authorList>
    </citation>
    <scope>NUCLEOTIDE SEQUENCE [LARGE SCALE GENOMIC DNA]</scope>
    <source>
        <tissue evidence="1">Whole aphids</tissue>
    </source>
</reference>
<dbReference type="EMBL" id="VYZN01000065">
    <property type="protein sequence ID" value="KAE9524640.1"/>
    <property type="molecule type" value="Genomic_DNA"/>
</dbReference>
<comment type="caution">
    <text evidence="1">The sequence shown here is derived from an EMBL/GenBank/DDBJ whole genome shotgun (WGS) entry which is preliminary data.</text>
</comment>
<gene>
    <name evidence="1" type="ORF">AGLY_014690</name>
</gene>
<name>A0A6G0T1W3_APHGL</name>
<proteinExistence type="predicted"/>
<dbReference type="Proteomes" id="UP000475862">
    <property type="component" value="Unassembled WGS sequence"/>
</dbReference>
<keyword evidence="2" id="KW-1185">Reference proteome</keyword>